<dbReference type="PANTHER" id="PTHR30545:SF3">
    <property type="entry name" value="SUGAR FERMENTATION STIMULATION PROTEIN C-TERMINAL DOMAIN-CONTAINING PROTEIN"/>
    <property type="match status" value="1"/>
</dbReference>
<dbReference type="Proteomes" id="UP001224775">
    <property type="component" value="Unassembled WGS sequence"/>
</dbReference>
<comment type="caution">
    <text evidence="3">The sequence shown here is derived from an EMBL/GenBank/DDBJ whole genome shotgun (WGS) entry which is preliminary data.</text>
</comment>
<dbReference type="PANTHER" id="PTHR30545">
    <property type="entry name" value="SUGAR FERMENTATION STIMULATION PROTEIN A"/>
    <property type="match status" value="1"/>
</dbReference>
<dbReference type="InterPro" id="IPR040452">
    <property type="entry name" value="SfsA_C"/>
</dbReference>
<name>A0AAD8YHX4_9STRA</name>
<dbReference type="EMBL" id="JATAAI010000005">
    <property type="protein sequence ID" value="KAK1745780.1"/>
    <property type="molecule type" value="Genomic_DNA"/>
</dbReference>
<evidence type="ECO:0000256" key="1">
    <source>
        <dbReference type="SAM" id="MobiDB-lite"/>
    </source>
</evidence>
<protein>
    <submittedName>
        <fullName evidence="3">Sugar fermentation stimulation protein A</fullName>
    </submittedName>
</protein>
<organism evidence="3 4">
    <name type="scientific">Skeletonema marinoi</name>
    <dbReference type="NCBI Taxonomy" id="267567"/>
    <lineage>
        <taxon>Eukaryota</taxon>
        <taxon>Sar</taxon>
        <taxon>Stramenopiles</taxon>
        <taxon>Ochrophyta</taxon>
        <taxon>Bacillariophyta</taxon>
        <taxon>Coscinodiscophyceae</taxon>
        <taxon>Thalassiosirophycidae</taxon>
        <taxon>Thalassiosirales</taxon>
        <taxon>Skeletonemataceae</taxon>
        <taxon>Skeletonema</taxon>
        <taxon>Skeletonema marinoi-dohrnii complex</taxon>
    </lineage>
</organism>
<evidence type="ECO:0000313" key="3">
    <source>
        <dbReference type="EMBL" id="KAK1745780.1"/>
    </source>
</evidence>
<dbReference type="GO" id="GO:0003677">
    <property type="term" value="F:DNA binding"/>
    <property type="evidence" value="ECO:0007669"/>
    <property type="project" value="InterPro"/>
</dbReference>
<feature type="domain" description="Sugar fermentation stimulation protein C-terminal" evidence="2">
    <location>
        <begin position="257"/>
        <end position="326"/>
    </location>
</feature>
<dbReference type="Gene3D" id="3.40.1350.60">
    <property type="match status" value="1"/>
</dbReference>
<dbReference type="Pfam" id="PF03749">
    <property type="entry name" value="SfsA"/>
    <property type="match status" value="1"/>
</dbReference>
<dbReference type="AlphaFoldDB" id="A0AAD8YHX4"/>
<keyword evidence="4" id="KW-1185">Reference proteome</keyword>
<evidence type="ECO:0000259" key="2">
    <source>
        <dbReference type="Pfam" id="PF03749"/>
    </source>
</evidence>
<reference evidence="3" key="1">
    <citation type="submission" date="2023-06" db="EMBL/GenBank/DDBJ databases">
        <title>Survivors Of The Sea: Transcriptome response of Skeletonema marinoi to long-term dormancy.</title>
        <authorList>
            <person name="Pinder M.I.M."/>
            <person name="Kourtchenko O."/>
            <person name="Robertson E.K."/>
            <person name="Larsson T."/>
            <person name="Maumus F."/>
            <person name="Osuna-Cruz C.M."/>
            <person name="Vancaester E."/>
            <person name="Stenow R."/>
            <person name="Vandepoele K."/>
            <person name="Ploug H."/>
            <person name="Bruchert V."/>
            <person name="Godhe A."/>
            <person name="Topel M."/>
        </authorList>
    </citation>
    <scope>NUCLEOTIDE SEQUENCE</scope>
    <source>
        <strain evidence="3">R05AC</strain>
    </source>
</reference>
<feature type="region of interest" description="Disordered" evidence="1">
    <location>
        <begin position="1"/>
        <end position="26"/>
    </location>
</feature>
<gene>
    <name evidence="3" type="ORF">QTG54_003704</name>
</gene>
<dbReference type="InterPro" id="IPR005224">
    <property type="entry name" value="SfsA"/>
</dbReference>
<sequence length="339" mass="37276">MRTRRQSARLSAEAPPAKKLKGSASTSTMKPLLDLGKLVRGTLIKRPSASIRSPYVADVSLFQKGKKASNSDDACVLAHAPALDVGGMCVPSSDVYLSERPAGGKTSHAIELVRGAPLTNKVSDKGVLVGAHPRLGELIAQEVLKRGLLKDELILKDDWEMGPVDDDKIDMKQQVTIGDSRVDFQLSLSDKEASHKVIVEVKNVVCADYENGTEPDKRNDNHCVVVAPAVSDEEEYRRSALFPWGRLGQKYDGRAVVSERAIKHLFNLRDMQSEDVTTVVMFVVNRDDCESMRACGERCPVFRDALREVVQAGVKAVAVRVRWEDDGKCFFDGFLPVNV</sequence>
<accession>A0AAD8YHX4</accession>
<evidence type="ECO:0000313" key="4">
    <source>
        <dbReference type="Proteomes" id="UP001224775"/>
    </source>
</evidence>
<proteinExistence type="predicted"/>